<comment type="caution">
    <text evidence="1">The sequence shown here is derived from an EMBL/GenBank/DDBJ whole genome shotgun (WGS) entry which is preliminary data.</text>
</comment>
<evidence type="ECO:0008006" key="3">
    <source>
        <dbReference type="Google" id="ProtNLM"/>
    </source>
</evidence>
<proteinExistence type="predicted"/>
<evidence type="ECO:0000313" key="1">
    <source>
        <dbReference type="EMBL" id="KAF6460576.1"/>
    </source>
</evidence>
<reference evidence="1 2" key="1">
    <citation type="journal article" date="2020" name="Nature">
        <title>Six reference-quality genomes reveal evolution of bat adaptations.</title>
        <authorList>
            <person name="Jebb D."/>
            <person name="Huang Z."/>
            <person name="Pippel M."/>
            <person name="Hughes G.M."/>
            <person name="Lavrichenko K."/>
            <person name="Devanna P."/>
            <person name="Winkler S."/>
            <person name="Jermiin L.S."/>
            <person name="Skirmuntt E.C."/>
            <person name="Katzourakis A."/>
            <person name="Burkitt-Gray L."/>
            <person name="Ray D.A."/>
            <person name="Sullivan K.A.M."/>
            <person name="Roscito J.G."/>
            <person name="Kirilenko B.M."/>
            <person name="Davalos L.M."/>
            <person name="Corthals A.P."/>
            <person name="Power M.L."/>
            <person name="Jones G."/>
            <person name="Ransome R.D."/>
            <person name="Dechmann D.K.N."/>
            <person name="Locatelli A.G."/>
            <person name="Puechmaille S.J."/>
            <person name="Fedrigo O."/>
            <person name="Jarvis E.D."/>
            <person name="Hiller M."/>
            <person name="Vernes S.C."/>
            <person name="Myers E.W."/>
            <person name="Teeling E.C."/>
        </authorList>
    </citation>
    <scope>NUCLEOTIDE SEQUENCE [LARGE SCALE GENOMIC DNA]</scope>
    <source>
        <strain evidence="1">MMolMol1</strain>
        <tissue evidence="1">Muscle</tissue>
    </source>
</reference>
<sequence length="137" mass="15868">MVHLPTLEGQKPSTTFECAGECVKLIEAFNERLKDMKSKQIELNLFATSFNMEPADVPDNLQYEIIQLQSNDELKATYNNLPLLEFYKRYISTDEFPTLRRCALKYASVFGTTYCCEQFFSQLIIEKSPLCSRVTRD</sequence>
<protein>
    <recommendedName>
        <fullName evidence="3">HAT C-terminal dimerisation domain-containing protein</fullName>
    </recommendedName>
</protein>
<name>A0A7J8GKT5_MOLMO</name>
<keyword evidence="2" id="KW-1185">Reference proteome</keyword>
<evidence type="ECO:0000313" key="2">
    <source>
        <dbReference type="Proteomes" id="UP000550707"/>
    </source>
</evidence>
<dbReference type="PANTHER" id="PTHR45913:SF5">
    <property type="entry name" value="GENERAL TRANSCRIPTION FACTOR II-I REPEAT DOMAIN-CONTAINING PROTEIN 2A-LIKE PROTEIN"/>
    <property type="match status" value="1"/>
</dbReference>
<dbReference type="InParanoid" id="A0A7J8GKT5"/>
<dbReference type="PANTHER" id="PTHR45913">
    <property type="entry name" value="EPM2A-INTERACTING PROTEIN 1"/>
    <property type="match status" value="1"/>
</dbReference>
<dbReference type="AlphaFoldDB" id="A0A7J8GKT5"/>
<gene>
    <name evidence="1" type="ORF">HJG59_011488</name>
</gene>
<dbReference type="Proteomes" id="UP000550707">
    <property type="component" value="Unassembled WGS sequence"/>
</dbReference>
<accession>A0A7J8GKT5</accession>
<dbReference type="EMBL" id="JACASF010000009">
    <property type="protein sequence ID" value="KAF6460576.1"/>
    <property type="molecule type" value="Genomic_DNA"/>
</dbReference>
<organism evidence="1 2">
    <name type="scientific">Molossus molossus</name>
    <name type="common">Pallas' mastiff bat</name>
    <name type="synonym">Vespertilio molossus</name>
    <dbReference type="NCBI Taxonomy" id="27622"/>
    <lineage>
        <taxon>Eukaryota</taxon>
        <taxon>Metazoa</taxon>
        <taxon>Chordata</taxon>
        <taxon>Craniata</taxon>
        <taxon>Vertebrata</taxon>
        <taxon>Euteleostomi</taxon>
        <taxon>Mammalia</taxon>
        <taxon>Eutheria</taxon>
        <taxon>Laurasiatheria</taxon>
        <taxon>Chiroptera</taxon>
        <taxon>Yangochiroptera</taxon>
        <taxon>Molossidae</taxon>
        <taxon>Molossus</taxon>
    </lineage>
</organism>